<dbReference type="GeneID" id="47013801"/>
<evidence type="ECO:0000256" key="1">
    <source>
        <dbReference type="ARBA" id="ARBA00022448"/>
    </source>
</evidence>
<keyword evidence="3" id="KW-0472">Membrane</keyword>
<feature type="domain" description="ABC transporter" evidence="6">
    <location>
        <begin position="4"/>
        <end position="245"/>
    </location>
</feature>
<dbReference type="PROSITE" id="PS50893">
    <property type="entry name" value="ABC_TRANSPORTER_2"/>
    <property type="match status" value="1"/>
</dbReference>
<evidence type="ECO:0000256" key="2">
    <source>
        <dbReference type="ARBA" id="ARBA00022475"/>
    </source>
</evidence>
<dbReference type="EMBL" id="CABPSX010000005">
    <property type="protein sequence ID" value="VVG71973.1"/>
    <property type="molecule type" value="Genomic_DNA"/>
</dbReference>
<dbReference type="SMART" id="SM00382">
    <property type="entry name" value="AAA"/>
    <property type="match status" value="1"/>
</dbReference>
<dbReference type="InterPro" id="IPR003593">
    <property type="entry name" value="AAA+_ATPase"/>
</dbReference>
<evidence type="ECO:0000259" key="6">
    <source>
        <dbReference type="PROSITE" id="PS50893"/>
    </source>
</evidence>
<dbReference type="InterPro" id="IPR051120">
    <property type="entry name" value="ABC_AA/LPS_Transport"/>
</dbReference>
<dbReference type="RefSeq" id="WP_042112204.1">
    <property type="nucleotide sequence ID" value="NZ_CABPSX010000005.1"/>
</dbReference>
<dbReference type="GO" id="GO:0016887">
    <property type="term" value="F:ATP hydrolysis activity"/>
    <property type="evidence" value="ECO:0007669"/>
    <property type="project" value="InterPro"/>
</dbReference>
<dbReference type="AlphaFoldDB" id="A0A0B5FAN4"/>
<evidence type="ECO:0000256" key="3">
    <source>
        <dbReference type="ARBA" id="ARBA00022519"/>
    </source>
</evidence>
<proteinExistence type="predicted"/>
<evidence type="ECO:0000313" key="8">
    <source>
        <dbReference type="EMBL" id="VVG71973.1"/>
    </source>
</evidence>
<dbReference type="Pfam" id="PF12399">
    <property type="entry name" value="BCA_ABC_TP_C"/>
    <property type="match status" value="1"/>
</dbReference>
<dbReference type="KEGG" id="papi:SG18_00990"/>
<dbReference type="Pfam" id="PF00005">
    <property type="entry name" value="ABC_tran"/>
    <property type="match status" value="1"/>
</dbReference>
<dbReference type="SUPFAM" id="SSF52540">
    <property type="entry name" value="P-loop containing nucleoside triphosphate hydrolases"/>
    <property type="match status" value="1"/>
</dbReference>
<dbReference type="CDD" id="cd03219">
    <property type="entry name" value="ABC_Mj1267_LivG_branched"/>
    <property type="match status" value="1"/>
</dbReference>
<keyword evidence="2" id="KW-1003">Cell membrane</keyword>
<dbReference type="GO" id="GO:0005524">
    <property type="term" value="F:ATP binding"/>
    <property type="evidence" value="ECO:0007669"/>
    <property type="project" value="UniProtKB-KW"/>
</dbReference>
<dbReference type="OrthoDB" id="9781337at2"/>
<dbReference type="EMBL" id="RWHX01000026">
    <property type="protein sequence ID" value="RSK79618.1"/>
    <property type="molecule type" value="Genomic_DNA"/>
</dbReference>
<name>A0A0B5FAN4_9BURK</name>
<evidence type="ECO:0000256" key="5">
    <source>
        <dbReference type="ARBA" id="ARBA00022840"/>
    </source>
</evidence>
<keyword evidence="4" id="KW-0547">Nucleotide-binding</keyword>
<organism evidence="8 10">
    <name type="scientific">Pandoraea apista</name>
    <dbReference type="NCBI Taxonomy" id="93218"/>
    <lineage>
        <taxon>Bacteria</taxon>
        <taxon>Pseudomonadati</taxon>
        <taxon>Pseudomonadota</taxon>
        <taxon>Betaproteobacteria</taxon>
        <taxon>Burkholderiales</taxon>
        <taxon>Burkholderiaceae</taxon>
        <taxon>Pandoraea</taxon>
    </lineage>
</organism>
<protein>
    <submittedName>
        <fullName evidence="7">ABC transporter ATP-binding protein</fullName>
    </submittedName>
    <submittedName>
        <fullName evidence="8">Branched-chain amino acid ABC transporter substrate-binding protein</fullName>
    </submittedName>
</protein>
<sequence>MSLLRVDQLVKRYGGLTATDHFCLDVAPGELHAIIGPNGAGKSTLIGQLAGELRSDEGSIHFDGRDITAMPIEQRARAGLARSYQITSVFREFTALENVLVAVQAMQGHSFGFWRPAIREAALVEPAREILARTGLASRMHVPASALAHGEHRQLELAMALAGRPKLLLLDEPMAGMSQAESEQMTHLLADLKGDYAIVLVEHDMDAVFALADRITVLVYGRAIACGNADTIRNDAGVREAYLGDETRNEMLGATA</sequence>
<keyword evidence="3" id="KW-0997">Cell inner membrane</keyword>
<dbReference type="InterPro" id="IPR027417">
    <property type="entry name" value="P-loop_NTPase"/>
</dbReference>
<dbReference type="Gene3D" id="3.40.50.300">
    <property type="entry name" value="P-loop containing nucleotide triphosphate hydrolases"/>
    <property type="match status" value="1"/>
</dbReference>
<evidence type="ECO:0000313" key="9">
    <source>
        <dbReference type="Proteomes" id="UP000270216"/>
    </source>
</evidence>
<keyword evidence="9" id="KW-1185">Reference proteome</keyword>
<reference evidence="8 10" key="2">
    <citation type="submission" date="2019-08" db="EMBL/GenBank/DDBJ databases">
        <authorList>
            <person name="Peeters C."/>
        </authorList>
    </citation>
    <scope>NUCLEOTIDE SEQUENCE [LARGE SCALE GENOMIC DNA]</scope>
    <source>
        <strain evidence="8 10">LMG 18089</strain>
    </source>
</reference>
<evidence type="ECO:0000256" key="4">
    <source>
        <dbReference type="ARBA" id="ARBA00022741"/>
    </source>
</evidence>
<dbReference type="PANTHER" id="PTHR45772">
    <property type="entry name" value="CONSERVED COMPONENT OF ABC TRANSPORTER FOR NATURAL AMINO ACIDS-RELATED"/>
    <property type="match status" value="1"/>
</dbReference>
<keyword evidence="1" id="KW-0813">Transport</keyword>
<dbReference type="InterPro" id="IPR003439">
    <property type="entry name" value="ABC_transporter-like_ATP-bd"/>
</dbReference>
<evidence type="ECO:0000313" key="7">
    <source>
        <dbReference type="EMBL" id="RSK79618.1"/>
    </source>
</evidence>
<accession>A0A0B5FAN4</accession>
<keyword evidence="5 7" id="KW-0067">ATP-binding</keyword>
<dbReference type="GO" id="GO:0005886">
    <property type="term" value="C:plasma membrane"/>
    <property type="evidence" value="ECO:0007669"/>
    <property type="project" value="TreeGrafter"/>
</dbReference>
<dbReference type="STRING" id="93218.XM39_00990"/>
<dbReference type="PANTHER" id="PTHR45772:SF2">
    <property type="entry name" value="ABC TRANSPORTER ATP-BINDING PROTEIN"/>
    <property type="match status" value="1"/>
</dbReference>
<dbReference type="Proteomes" id="UP000270216">
    <property type="component" value="Unassembled WGS sequence"/>
</dbReference>
<dbReference type="Proteomes" id="UP000364291">
    <property type="component" value="Unassembled WGS sequence"/>
</dbReference>
<dbReference type="InterPro" id="IPR032823">
    <property type="entry name" value="BCA_ABC_TP_C"/>
</dbReference>
<evidence type="ECO:0000313" key="10">
    <source>
        <dbReference type="Proteomes" id="UP000364291"/>
    </source>
</evidence>
<gene>
    <name evidence="7" type="ORF">EJE83_14955</name>
    <name evidence="8" type="ORF">PAP18089_02963</name>
</gene>
<reference evidence="7 9" key="1">
    <citation type="submission" date="2018-12" db="EMBL/GenBank/DDBJ databases">
        <title>Whole genome sequence of a Pandoraea apista isolate from a patient with cystic fibrosis.</title>
        <authorList>
            <person name="Kenna D.T."/>
            <person name="Turton J.F."/>
        </authorList>
    </citation>
    <scope>NUCLEOTIDE SEQUENCE [LARGE SCALE GENOMIC DNA]</scope>
    <source>
        <strain evidence="7 9">Pa13324</strain>
    </source>
</reference>